<sequence>MLELNDPAPVLGYDDFIYGKGESGECYITHIKVPRFVALISVSDLKPCLQEITWWDERPFGVAFDHLLTRAITVVETIVAEGENDLTQKIKQAVDLLEERFNIELHTLRDSEERMEAQAQEMVGLAEEQQFNIEKRKAAELALILSEEQLKIQISELRDSEERMELQAQELVALAEDLQAAEQEMKFLALHDALTKLPSRRLCMDRLEQAMMNDRRNKTKTAVLFIDLDGFKVVNDSLGHEAGDAVLIGVGQRLKALIRENDTVARIGGDEFVVLLNEAGQREDVALIAQEIVAELSVPFLIKNDKIKVGASIGIAISPDDGGSAKAVIRNADQSMYLIKRQGKNNYGFFSK</sequence>
<dbReference type="Pfam" id="PF00990">
    <property type="entry name" value="GGDEF"/>
    <property type="match status" value="1"/>
</dbReference>
<dbReference type="InterPro" id="IPR000160">
    <property type="entry name" value="GGDEF_dom"/>
</dbReference>
<evidence type="ECO:0000313" key="4">
    <source>
        <dbReference type="Proteomes" id="UP001597294"/>
    </source>
</evidence>
<dbReference type="Proteomes" id="UP001597294">
    <property type="component" value="Unassembled WGS sequence"/>
</dbReference>
<dbReference type="InterPro" id="IPR052163">
    <property type="entry name" value="DGC-Regulatory_Protein"/>
</dbReference>
<protein>
    <submittedName>
        <fullName evidence="3">Diguanylate cyclase domain-containing protein</fullName>
        <ecNumber evidence="3">2.7.7.65</ecNumber>
    </submittedName>
</protein>
<dbReference type="EMBL" id="JBHUII010000001">
    <property type="protein sequence ID" value="MFD2204598.1"/>
    <property type="molecule type" value="Genomic_DNA"/>
</dbReference>
<comment type="caution">
    <text evidence="3">The sequence shown here is derived from an EMBL/GenBank/DDBJ whole genome shotgun (WGS) entry which is preliminary data.</text>
</comment>
<dbReference type="SUPFAM" id="SSF55073">
    <property type="entry name" value="Nucleotide cyclase"/>
    <property type="match status" value="1"/>
</dbReference>
<dbReference type="PANTHER" id="PTHR46663">
    <property type="entry name" value="DIGUANYLATE CYCLASE DGCT-RELATED"/>
    <property type="match status" value="1"/>
</dbReference>
<dbReference type="InterPro" id="IPR029787">
    <property type="entry name" value="Nucleotide_cyclase"/>
</dbReference>
<dbReference type="Gene3D" id="3.30.70.270">
    <property type="match status" value="1"/>
</dbReference>
<organism evidence="3 4">
    <name type="scientific">Kiloniella antarctica</name>
    <dbReference type="NCBI Taxonomy" id="1550907"/>
    <lineage>
        <taxon>Bacteria</taxon>
        <taxon>Pseudomonadati</taxon>
        <taxon>Pseudomonadota</taxon>
        <taxon>Alphaproteobacteria</taxon>
        <taxon>Rhodospirillales</taxon>
        <taxon>Kiloniellaceae</taxon>
        <taxon>Kiloniella</taxon>
    </lineage>
</organism>
<dbReference type="InterPro" id="IPR043128">
    <property type="entry name" value="Rev_trsase/Diguanyl_cyclase"/>
</dbReference>
<dbReference type="SMART" id="SM00267">
    <property type="entry name" value="GGDEF"/>
    <property type="match status" value="1"/>
</dbReference>
<proteinExistence type="predicted"/>
<dbReference type="GO" id="GO:0052621">
    <property type="term" value="F:diguanylate cyclase activity"/>
    <property type="evidence" value="ECO:0007669"/>
    <property type="project" value="UniProtKB-EC"/>
</dbReference>
<name>A0ABW5BER5_9PROT</name>
<keyword evidence="3" id="KW-0808">Transferase</keyword>
<evidence type="ECO:0000313" key="3">
    <source>
        <dbReference type="EMBL" id="MFD2204598.1"/>
    </source>
</evidence>
<accession>A0ABW5BER5</accession>
<reference evidence="4" key="1">
    <citation type="journal article" date="2019" name="Int. J. Syst. Evol. Microbiol.">
        <title>The Global Catalogue of Microorganisms (GCM) 10K type strain sequencing project: providing services to taxonomists for standard genome sequencing and annotation.</title>
        <authorList>
            <consortium name="The Broad Institute Genomics Platform"/>
            <consortium name="The Broad Institute Genome Sequencing Center for Infectious Disease"/>
            <person name="Wu L."/>
            <person name="Ma J."/>
        </authorList>
    </citation>
    <scope>NUCLEOTIDE SEQUENCE [LARGE SCALE GENOMIC DNA]</scope>
    <source>
        <strain evidence="4">CGMCC 4.7192</strain>
    </source>
</reference>
<dbReference type="RefSeq" id="WP_380248342.1">
    <property type="nucleotide sequence ID" value="NZ_JBHUII010000001.1"/>
</dbReference>
<feature type="domain" description="GGDEF" evidence="2">
    <location>
        <begin position="219"/>
        <end position="352"/>
    </location>
</feature>
<dbReference type="PROSITE" id="PS50887">
    <property type="entry name" value="GGDEF"/>
    <property type="match status" value="1"/>
</dbReference>
<keyword evidence="4" id="KW-1185">Reference proteome</keyword>
<dbReference type="EC" id="2.7.7.65" evidence="3"/>
<dbReference type="CDD" id="cd01949">
    <property type="entry name" value="GGDEF"/>
    <property type="match status" value="1"/>
</dbReference>
<gene>
    <name evidence="3" type="ORF">ACFSKO_03200</name>
</gene>
<evidence type="ECO:0000259" key="2">
    <source>
        <dbReference type="PROSITE" id="PS50887"/>
    </source>
</evidence>
<evidence type="ECO:0000256" key="1">
    <source>
        <dbReference type="SAM" id="Coils"/>
    </source>
</evidence>
<keyword evidence="1" id="KW-0175">Coiled coil</keyword>
<feature type="coiled-coil region" evidence="1">
    <location>
        <begin position="108"/>
        <end position="191"/>
    </location>
</feature>
<dbReference type="NCBIfam" id="TIGR00254">
    <property type="entry name" value="GGDEF"/>
    <property type="match status" value="1"/>
</dbReference>
<keyword evidence="3" id="KW-0548">Nucleotidyltransferase</keyword>
<dbReference type="PANTHER" id="PTHR46663:SF2">
    <property type="entry name" value="GGDEF DOMAIN-CONTAINING PROTEIN"/>
    <property type="match status" value="1"/>
</dbReference>